<protein>
    <submittedName>
        <fullName evidence="2">Glycosyltransferase family 2 protein</fullName>
    </submittedName>
</protein>
<comment type="caution">
    <text evidence="2">The sequence shown here is derived from an EMBL/GenBank/DDBJ whole genome shotgun (WGS) entry which is preliminary data.</text>
</comment>
<dbReference type="EMBL" id="JAEANY010000001">
    <property type="protein sequence ID" value="MBH5321252.1"/>
    <property type="molecule type" value="Genomic_DNA"/>
</dbReference>
<organism evidence="2 3">
    <name type="scientific">Aurantiacibacter sediminis</name>
    <dbReference type="NCBI Taxonomy" id="2793064"/>
    <lineage>
        <taxon>Bacteria</taxon>
        <taxon>Pseudomonadati</taxon>
        <taxon>Pseudomonadota</taxon>
        <taxon>Alphaproteobacteria</taxon>
        <taxon>Sphingomonadales</taxon>
        <taxon>Erythrobacteraceae</taxon>
        <taxon>Aurantiacibacter</taxon>
    </lineage>
</organism>
<dbReference type="CDD" id="cd04186">
    <property type="entry name" value="GT_2_like_c"/>
    <property type="match status" value="1"/>
</dbReference>
<dbReference type="Gene3D" id="3.90.550.10">
    <property type="entry name" value="Spore Coat Polysaccharide Biosynthesis Protein SpsA, Chain A"/>
    <property type="match status" value="1"/>
</dbReference>
<feature type="domain" description="Glycosyltransferase 2-like" evidence="1">
    <location>
        <begin position="9"/>
        <end position="182"/>
    </location>
</feature>
<dbReference type="PANTHER" id="PTHR43179">
    <property type="entry name" value="RHAMNOSYLTRANSFERASE WBBL"/>
    <property type="match status" value="1"/>
</dbReference>
<evidence type="ECO:0000259" key="1">
    <source>
        <dbReference type="Pfam" id="PF00535"/>
    </source>
</evidence>
<dbReference type="InterPro" id="IPR029044">
    <property type="entry name" value="Nucleotide-diphossugar_trans"/>
</dbReference>
<evidence type="ECO:0000313" key="2">
    <source>
        <dbReference type="EMBL" id="MBH5321252.1"/>
    </source>
</evidence>
<dbReference type="PANTHER" id="PTHR43179:SF7">
    <property type="entry name" value="RHAMNOSYLTRANSFERASE WBBL"/>
    <property type="match status" value="1"/>
</dbReference>
<keyword evidence="3" id="KW-1185">Reference proteome</keyword>
<accession>A0ABS0N0J8</accession>
<reference evidence="2 3" key="1">
    <citation type="submission" date="2020-11" db="EMBL/GenBank/DDBJ databases">
        <title>Erythrobacter sediminis sp. nov., a marine bacterium from a tidal flat of Garorim Bay.</title>
        <authorList>
            <person name="Kim D."/>
            <person name="Yoo Y."/>
            <person name="Kim J.-J."/>
        </authorList>
    </citation>
    <scope>NUCLEOTIDE SEQUENCE [LARGE SCALE GENOMIC DNA]</scope>
    <source>
        <strain evidence="2 3">JGD-13</strain>
    </source>
</reference>
<gene>
    <name evidence="2" type="ORF">I5L03_01475</name>
</gene>
<evidence type="ECO:0000313" key="3">
    <source>
        <dbReference type="Proteomes" id="UP000602442"/>
    </source>
</evidence>
<proteinExistence type="predicted"/>
<dbReference type="Proteomes" id="UP000602442">
    <property type="component" value="Unassembled WGS sequence"/>
</dbReference>
<dbReference type="Pfam" id="PF00535">
    <property type="entry name" value="Glycos_transf_2"/>
    <property type="match status" value="1"/>
</dbReference>
<name>A0ABS0N0J8_9SPHN</name>
<dbReference type="RefSeq" id="WP_197919934.1">
    <property type="nucleotide sequence ID" value="NZ_CAWPTA010000006.1"/>
</dbReference>
<sequence length="323" mass="35370">MTVNVPKVSVLVLGYNSLRYLPECLRSVPEAVGGSSYEILFLNNGTDASEALVRSEFPDVRVLASQGNIGFAAGVNLLATGARGEWLLNLNPDTVLEPRSIASLLTFAEGRPEFGAVGGLNVDADGEALSITHARLPSLQSILRRSLGIERRVTDYAHAGAASYTQVETLCGGFFLMRRDLWQNLGGFDESFFLYCEEFDLFKRLQMRGCKAALVRESRVFHDVGSGSPLSPDRIFYQVVASAHYAHKHFGKAEAGLAIAVIWISAIGRYLYAALQSWRGGRYPAMRRAFAKAAFEPASWMLGFNSPGADPRKPASREPTFRP</sequence>
<dbReference type="InterPro" id="IPR001173">
    <property type="entry name" value="Glyco_trans_2-like"/>
</dbReference>
<dbReference type="SUPFAM" id="SSF53448">
    <property type="entry name" value="Nucleotide-diphospho-sugar transferases"/>
    <property type="match status" value="1"/>
</dbReference>